<name>A0A4Q5AML6_9BIFI</name>
<dbReference type="AlphaFoldDB" id="A0A4Q5AML6"/>
<dbReference type="Gene3D" id="3.40.50.300">
    <property type="entry name" value="P-loop containing nucleotide triphosphate hydrolases"/>
    <property type="match status" value="1"/>
</dbReference>
<dbReference type="InterPro" id="IPR027417">
    <property type="entry name" value="P-loop_NTPase"/>
</dbReference>
<organism evidence="1 2">
    <name type="scientific">Bifidobacterium pseudolongum subsp. globosum</name>
    <dbReference type="NCBI Taxonomy" id="1690"/>
    <lineage>
        <taxon>Bacteria</taxon>
        <taxon>Bacillati</taxon>
        <taxon>Actinomycetota</taxon>
        <taxon>Actinomycetes</taxon>
        <taxon>Bifidobacteriales</taxon>
        <taxon>Bifidobacteriaceae</taxon>
        <taxon>Bifidobacterium</taxon>
    </lineage>
</organism>
<dbReference type="EMBL" id="RYUT01000002">
    <property type="protein sequence ID" value="RYQ31237.1"/>
    <property type="molecule type" value="Genomic_DNA"/>
</dbReference>
<dbReference type="Proteomes" id="UP000291920">
    <property type="component" value="Unassembled WGS sequence"/>
</dbReference>
<dbReference type="RefSeq" id="WP_129870853.1">
    <property type="nucleotide sequence ID" value="NZ_RYUO01000002.1"/>
</dbReference>
<dbReference type="SUPFAM" id="SSF52540">
    <property type="entry name" value="P-loop containing nucleoside triphosphate hydrolases"/>
    <property type="match status" value="1"/>
</dbReference>
<comment type="caution">
    <text evidence="1">The sequence shown here is derived from an EMBL/GenBank/DDBJ whole genome shotgun (WGS) entry which is preliminary data.</text>
</comment>
<gene>
    <name evidence="1" type="ORF">PG2017B_1047</name>
</gene>
<protein>
    <recommendedName>
        <fullName evidence="3">CobQ/CobB/MinD/ParA nucleotide binding domain-containing protein</fullName>
    </recommendedName>
</protein>
<sequence>MSERPIAFVTGGSGGLGKSGNARQLAALAGRQRLHTVLVDGNPGQQSQRAWHRLDADRMLENAQWDDLKHAMVMPRELGQPYALLPGPLDPRAPGLIGLYGRALIALSRDPHIDLIVVDADRMDPAQWRSSHTFAGGVIRPFMQAGAGRILFRIGQTGSQLGDGLKTLDAVGMPELTITCAQAPGTLANPRPDKDWKRMLDGLSRFAGTDQWTAQSLTGQQPGRPQGTQCPVWLARQARFVGVDVSADTDGKGVSWLRRILA</sequence>
<reference evidence="1 2" key="1">
    <citation type="submission" date="2018-12" db="EMBL/GenBank/DDBJ databases">
        <title>Unveiling genomic diversity among members of the Bifidobacterium pseudolongum species, a widely distributed gut commensal of the animal kingdom.</title>
        <authorList>
            <person name="Lugli G.A."/>
            <person name="Duranti S."/>
            <person name="Albert K."/>
            <person name="Mancabelli L."/>
            <person name="Napoli S."/>
            <person name="Viappiani A."/>
            <person name="Anzalone R."/>
            <person name="Longhi G."/>
            <person name="Milani C."/>
            <person name="Turroni F."/>
            <person name="Alessandri G."/>
            <person name="Sela D.A."/>
            <person name="Van Sinderen D."/>
            <person name="Ventura M."/>
        </authorList>
    </citation>
    <scope>NUCLEOTIDE SEQUENCE [LARGE SCALE GENOMIC DNA]</scope>
    <source>
        <strain evidence="1 2">2017B</strain>
    </source>
</reference>
<proteinExistence type="predicted"/>
<evidence type="ECO:0008006" key="3">
    <source>
        <dbReference type="Google" id="ProtNLM"/>
    </source>
</evidence>
<evidence type="ECO:0000313" key="1">
    <source>
        <dbReference type="EMBL" id="RYQ31237.1"/>
    </source>
</evidence>
<accession>A0A4Q5AML6</accession>
<evidence type="ECO:0000313" key="2">
    <source>
        <dbReference type="Proteomes" id="UP000291920"/>
    </source>
</evidence>